<dbReference type="PANTHER" id="PTHR39217">
    <property type="match status" value="1"/>
</dbReference>
<dbReference type="Proteomes" id="UP001548189">
    <property type="component" value="Unassembled WGS sequence"/>
</dbReference>
<sequence length="301" mass="34979">MKSCAILSMDDLSNHCVYDDLLFTPLTNAGWQYEVISWRQTNVNWSRFDQVIIRSTWDYQQDIAAFLATLKLIDASRARLENSLSLVAWNINKHYLRQLAEQQIPIIPTLWFDCFSQANLTMCFEQFQTDEIVIKPCVSLGAIDTFRIDVNSAKNSEKQFQKIFYQRPFMVQPFAANIIAEGEFSLFFFDNQFSHGVLKKPKANDFRVQEEHGGQLSLITPDESLLKQAEQVMALLPEIPLYARLDFVRWQNKFALMEAELIEPSLYFNLDPNATIRFVEAMERRFNRSHSSPNINLHISS</sequence>
<keyword evidence="2" id="KW-1185">Reference proteome</keyword>
<comment type="caution">
    <text evidence="1">The sequence shown here is derived from an EMBL/GenBank/DDBJ whole genome shotgun (WGS) entry which is preliminary data.</text>
</comment>
<proteinExistence type="predicted"/>
<protein>
    <submittedName>
        <fullName evidence="1">Uncharacterized protein</fullName>
    </submittedName>
</protein>
<name>A0ABV2BVK9_9GAMM</name>
<dbReference type="SUPFAM" id="SSF56059">
    <property type="entry name" value="Glutathione synthetase ATP-binding domain-like"/>
    <property type="match status" value="1"/>
</dbReference>
<evidence type="ECO:0000313" key="1">
    <source>
        <dbReference type="EMBL" id="MET1255977.1"/>
    </source>
</evidence>
<dbReference type="EMBL" id="JBEVCJ010000015">
    <property type="protein sequence ID" value="MET1255977.1"/>
    <property type="molecule type" value="Genomic_DNA"/>
</dbReference>
<organism evidence="1 2">
    <name type="scientific">Aliikangiella maris</name>
    <dbReference type="NCBI Taxonomy" id="3162458"/>
    <lineage>
        <taxon>Bacteria</taxon>
        <taxon>Pseudomonadati</taxon>
        <taxon>Pseudomonadota</taxon>
        <taxon>Gammaproteobacteria</taxon>
        <taxon>Oceanospirillales</taxon>
        <taxon>Pleioneaceae</taxon>
        <taxon>Aliikangiella</taxon>
    </lineage>
</organism>
<gene>
    <name evidence="1" type="ORF">ABVT43_12625</name>
</gene>
<dbReference type="InterPro" id="IPR053191">
    <property type="entry name" value="DcsG_Biosynth_Enzyme"/>
</dbReference>
<accession>A0ABV2BVK9</accession>
<evidence type="ECO:0000313" key="2">
    <source>
        <dbReference type="Proteomes" id="UP001548189"/>
    </source>
</evidence>
<dbReference type="PANTHER" id="PTHR39217:SF1">
    <property type="entry name" value="GLUTATHIONE SYNTHETASE"/>
    <property type="match status" value="1"/>
</dbReference>
<reference evidence="1 2" key="1">
    <citation type="submission" date="2024-06" db="EMBL/GenBank/DDBJ databases">
        <authorList>
            <person name="Li F."/>
        </authorList>
    </citation>
    <scope>NUCLEOTIDE SEQUENCE [LARGE SCALE GENOMIC DNA]</scope>
    <source>
        <strain evidence="1 2">GXAS 311</strain>
    </source>
</reference>